<dbReference type="EMBL" id="KV417279">
    <property type="protein sequence ID" value="KZO97664.1"/>
    <property type="molecule type" value="Genomic_DNA"/>
</dbReference>
<name>A0A167NFT9_CALVF</name>
<organism evidence="1 2">
    <name type="scientific">Calocera viscosa (strain TUFC12733)</name>
    <dbReference type="NCBI Taxonomy" id="1330018"/>
    <lineage>
        <taxon>Eukaryota</taxon>
        <taxon>Fungi</taxon>
        <taxon>Dikarya</taxon>
        <taxon>Basidiomycota</taxon>
        <taxon>Agaricomycotina</taxon>
        <taxon>Dacrymycetes</taxon>
        <taxon>Dacrymycetales</taxon>
        <taxon>Dacrymycetaceae</taxon>
        <taxon>Calocera</taxon>
    </lineage>
</organism>
<evidence type="ECO:0000313" key="2">
    <source>
        <dbReference type="Proteomes" id="UP000076738"/>
    </source>
</evidence>
<evidence type="ECO:0000313" key="1">
    <source>
        <dbReference type="EMBL" id="KZO97664.1"/>
    </source>
</evidence>
<sequence>MSIDGNWKFAVSVDGTFSAVHDGKPTEDSKPPITTHLLDRGISDIVTLIGTPQVLRVQPDLIYVLLSVQAYSFADDKADTQATWLLKVSPRKLEDRVAIPDSFDPIALSESWACFSRTAGLRHLHIRSLINQASVTALPMDVWHGSIVATYASVTKSLYLCGDEWAGVRILSINTAASDQEAPKCTVERDIILREIPHAAKIFHLTTVGMIMAVRESSSLTLYVDQPGHGTPRTTPLLIVEIRTDEYMTDFTITPDGGMLFMLIHPVELHRPSVLRLVHIPTTTWDVETTTVAAASTWPVVAGSLSCDILRHVDVIQMESYQSGTVCQLLLGQANSLLWFNITCSPYTNSRGESPTIHFELPLENAYGDIPQGLPISQVRTRPSMGNPLGDGSNLWPIPRDLPMLVPTDLPAHWISDENLDIFASSYTGRPWGAACVVRLGFGVSSELILRGAHADGFTTTLLWSTPTPAGYRWITLFVDEEVEKGSPDRYIFRYTDCEDAMVALGLLFENVPSTKIKALHPDRLQQADAVQRDFDTANSNTSEPSARKKAYARLGLLPGLQVRGTFHNGV</sequence>
<protein>
    <submittedName>
        <fullName evidence="1">Uncharacterized protein</fullName>
    </submittedName>
</protein>
<accession>A0A167NFT9</accession>
<gene>
    <name evidence="1" type="ORF">CALVIDRAFT_563000</name>
</gene>
<dbReference type="Proteomes" id="UP000076738">
    <property type="component" value="Unassembled WGS sequence"/>
</dbReference>
<dbReference type="AlphaFoldDB" id="A0A167NFT9"/>
<keyword evidence="2" id="KW-1185">Reference proteome</keyword>
<proteinExistence type="predicted"/>
<reference evidence="1 2" key="1">
    <citation type="journal article" date="2016" name="Mol. Biol. Evol.">
        <title>Comparative Genomics of Early-Diverging Mushroom-Forming Fungi Provides Insights into the Origins of Lignocellulose Decay Capabilities.</title>
        <authorList>
            <person name="Nagy L.G."/>
            <person name="Riley R."/>
            <person name="Tritt A."/>
            <person name="Adam C."/>
            <person name="Daum C."/>
            <person name="Floudas D."/>
            <person name="Sun H."/>
            <person name="Yadav J.S."/>
            <person name="Pangilinan J."/>
            <person name="Larsson K.H."/>
            <person name="Matsuura K."/>
            <person name="Barry K."/>
            <person name="Labutti K."/>
            <person name="Kuo R."/>
            <person name="Ohm R.A."/>
            <person name="Bhattacharya S.S."/>
            <person name="Shirouzu T."/>
            <person name="Yoshinaga Y."/>
            <person name="Martin F.M."/>
            <person name="Grigoriev I.V."/>
            <person name="Hibbett D.S."/>
        </authorList>
    </citation>
    <scope>NUCLEOTIDE SEQUENCE [LARGE SCALE GENOMIC DNA]</scope>
    <source>
        <strain evidence="1 2">TUFC12733</strain>
    </source>
</reference>